<dbReference type="AlphaFoldDB" id="A0A1X7K263"/>
<gene>
    <name evidence="1" type="ORF">SAMN05660862_2444</name>
</gene>
<sequence>MVIIISGVVFMHKEVTSTGEIITHIHPYNFTKKKSQQEHHKSDDEIQYLNVVFQGAYINTDIVVFEFALSPLEFYVGYPQLTPHLRSTELLDAYYLRGPPLV</sequence>
<dbReference type="Proteomes" id="UP000192980">
    <property type="component" value="Unassembled WGS sequence"/>
</dbReference>
<name>A0A1X7K263_9SPHI</name>
<dbReference type="EMBL" id="FXAU01000004">
    <property type="protein sequence ID" value="SMG34628.1"/>
    <property type="molecule type" value="Genomic_DNA"/>
</dbReference>
<keyword evidence="2" id="KW-1185">Reference proteome</keyword>
<evidence type="ECO:0000313" key="2">
    <source>
        <dbReference type="Proteomes" id="UP000192980"/>
    </source>
</evidence>
<proteinExistence type="predicted"/>
<reference evidence="1 2" key="1">
    <citation type="submission" date="2017-04" db="EMBL/GenBank/DDBJ databases">
        <authorList>
            <person name="Afonso C.L."/>
            <person name="Miller P.J."/>
            <person name="Scott M.A."/>
            <person name="Spackman E."/>
            <person name="Goraichik I."/>
            <person name="Dimitrov K.M."/>
            <person name="Suarez D.L."/>
            <person name="Swayne D.E."/>
        </authorList>
    </citation>
    <scope>NUCLEOTIDE SEQUENCE [LARGE SCALE GENOMIC DNA]</scope>
    <source>
        <strain evidence="1 2">DSM 22418</strain>
    </source>
</reference>
<organism evidence="1 2">
    <name type="scientific">Sphingobacterium psychroaquaticum</name>
    <dbReference type="NCBI Taxonomy" id="561061"/>
    <lineage>
        <taxon>Bacteria</taxon>
        <taxon>Pseudomonadati</taxon>
        <taxon>Bacteroidota</taxon>
        <taxon>Sphingobacteriia</taxon>
        <taxon>Sphingobacteriales</taxon>
        <taxon>Sphingobacteriaceae</taxon>
        <taxon>Sphingobacterium</taxon>
    </lineage>
</organism>
<protein>
    <submittedName>
        <fullName evidence="1">Uncharacterized protein</fullName>
    </submittedName>
</protein>
<evidence type="ECO:0000313" key="1">
    <source>
        <dbReference type="EMBL" id="SMG34628.1"/>
    </source>
</evidence>
<dbReference type="STRING" id="561061.SAMN05660862_2444"/>
<accession>A0A1X7K263</accession>